<comment type="caution">
    <text evidence="1">The sequence shown here is derived from an EMBL/GenBank/DDBJ whole genome shotgun (WGS) entry which is preliminary data.</text>
</comment>
<proteinExistence type="predicted"/>
<evidence type="ECO:0000313" key="2">
    <source>
        <dbReference type="Proteomes" id="UP001055811"/>
    </source>
</evidence>
<dbReference type="Proteomes" id="UP001055811">
    <property type="component" value="Linkage Group LG04"/>
</dbReference>
<evidence type="ECO:0000313" key="1">
    <source>
        <dbReference type="EMBL" id="KAI3750467.1"/>
    </source>
</evidence>
<reference evidence="2" key="1">
    <citation type="journal article" date="2022" name="Mol. Ecol. Resour.">
        <title>The genomes of chicory, endive, great burdock and yacon provide insights into Asteraceae palaeo-polyploidization history and plant inulin production.</title>
        <authorList>
            <person name="Fan W."/>
            <person name="Wang S."/>
            <person name="Wang H."/>
            <person name="Wang A."/>
            <person name="Jiang F."/>
            <person name="Liu H."/>
            <person name="Zhao H."/>
            <person name="Xu D."/>
            <person name="Zhang Y."/>
        </authorList>
    </citation>
    <scope>NUCLEOTIDE SEQUENCE [LARGE SCALE GENOMIC DNA]</scope>
    <source>
        <strain evidence="2">cv. Punajuju</strain>
    </source>
</reference>
<name>A0ACB9DV98_CICIN</name>
<accession>A0ACB9DV98</accession>
<sequence>MKIGTLKEKKRWEMEMERVGDMAAVVTVKKREGNACWRRQHQRRRDDDGRAGKFFLIGFNNLSGILPYSWGNEKNGVKSVVKSLTFDHNFFSGTLPVSLSKLTVSLSKLTELQEISFSHNQFIGTVPT</sequence>
<reference evidence="1 2" key="2">
    <citation type="journal article" date="2022" name="Mol. Ecol. Resour.">
        <title>The genomes of chicory, endive, great burdock and yacon provide insights into Asteraceae paleo-polyploidization history and plant inulin production.</title>
        <authorList>
            <person name="Fan W."/>
            <person name="Wang S."/>
            <person name="Wang H."/>
            <person name="Wang A."/>
            <person name="Jiang F."/>
            <person name="Liu H."/>
            <person name="Zhao H."/>
            <person name="Xu D."/>
            <person name="Zhang Y."/>
        </authorList>
    </citation>
    <scope>NUCLEOTIDE SEQUENCE [LARGE SCALE GENOMIC DNA]</scope>
    <source>
        <strain evidence="2">cv. Punajuju</strain>
        <tissue evidence="1">Leaves</tissue>
    </source>
</reference>
<protein>
    <submittedName>
        <fullName evidence="1">Uncharacterized protein</fullName>
    </submittedName>
</protein>
<organism evidence="1 2">
    <name type="scientific">Cichorium intybus</name>
    <name type="common">Chicory</name>
    <dbReference type="NCBI Taxonomy" id="13427"/>
    <lineage>
        <taxon>Eukaryota</taxon>
        <taxon>Viridiplantae</taxon>
        <taxon>Streptophyta</taxon>
        <taxon>Embryophyta</taxon>
        <taxon>Tracheophyta</taxon>
        <taxon>Spermatophyta</taxon>
        <taxon>Magnoliopsida</taxon>
        <taxon>eudicotyledons</taxon>
        <taxon>Gunneridae</taxon>
        <taxon>Pentapetalae</taxon>
        <taxon>asterids</taxon>
        <taxon>campanulids</taxon>
        <taxon>Asterales</taxon>
        <taxon>Asteraceae</taxon>
        <taxon>Cichorioideae</taxon>
        <taxon>Cichorieae</taxon>
        <taxon>Cichoriinae</taxon>
        <taxon>Cichorium</taxon>
    </lineage>
</organism>
<keyword evidence="2" id="KW-1185">Reference proteome</keyword>
<dbReference type="EMBL" id="CM042012">
    <property type="protein sequence ID" value="KAI3750467.1"/>
    <property type="molecule type" value="Genomic_DNA"/>
</dbReference>
<gene>
    <name evidence="1" type="ORF">L2E82_21104</name>
</gene>